<reference evidence="3 4" key="1">
    <citation type="submission" date="2019-01" db="EMBL/GenBank/DDBJ databases">
        <title>Novel species of Cellulomonas.</title>
        <authorList>
            <person name="Liu Q."/>
            <person name="Xin Y.-H."/>
        </authorList>
    </citation>
    <scope>NUCLEOTIDE SEQUENCE [LARGE SCALE GENOMIC DNA]</scope>
    <source>
        <strain evidence="3 4">HLT2-17</strain>
    </source>
</reference>
<evidence type="ECO:0000313" key="4">
    <source>
        <dbReference type="Proteomes" id="UP000293764"/>
    </source>
</evidence>
<feature type="domain" description="Hemerythrin-like" evidence="1">
    <location>
        <begin position="30"/>
        <end position="152"/>
    </location>
</feature>
<protein>
    <submittedName>
        <fullName evidence="3">DUF2249 domain-containing protein</fullName>
    </submittedName>
</protein>
<evidence type="ECO:0000259" key="1">
    <source>
        <dbReference type="Pfam" id="PF01814"/>
    </source>
</evidence>
<dbReference type="Pfam" id="PF01814">
    <property type="entry name" value="Hemerythrin"/>
    <property type="match status" value="1"/>
</dbReference>
<comment type="caution">
    <text evidence="3">The sequence shown here is derived from an EMBL/GenBank/DDBJ whole genome shotgun (WGS) entry which is preliminary data.</text>
</comment>
<dbReference type="InterPro" id="IPR012312">
    <property type="entry name" value="Hemerythrin-like"/>
</dbReference>
<dbReference type="Proteomes" id="UP000293764">
    <property type="component" value="Unassembled WGS sequence"/>
</dbReference>
<evidence type="ECO:0000259" key="2">
    <source>
        <dbReference type="Pfam" id="PF10006"/>
    </source>
</evidence>
<dbReference type="EMBL" id="SDWW01000001">
    <property type="protein sequence ID" value="RYV53018.1"/>
    <property type="molecule type" value="Genomic_DNA"/>
</dbReference>
<name>A0A4Q5N434_9MICO</name>
<dbReference type="AlphaFoldDB" id="A0A4Q5N434"/>
<keyword evidence="4" id="KW-1185">Reference proteome</keyword>
<organism evidence="3 4">
    <name type="scientific">Pengzhenrongella frigida</name>
    <dbReference type="NCBI Taxonomy" id="1259133"/>
    <lineage>
        <taxon>Bacteria</taxon>
        <taxon>Bacillati</taxon>
        <taxon>Actinomycetota</taxon>
        <taxon>Actinomycetes</taxon>
        <taxon>Micrococcales</taxon>
        <taxon>Pengzhenrongella</taxon>
    </lineage>
</organism>
<dbReference type="RefSeq" id="WP_130100717.1">
    <property type="nucleotide sequence ID" value="NZ_SDWW01000001.1"/>
</dbReference>
<proteinExistence type="predicted"/>
<evidence type="ECO:0000313" key="3">
    <source>
        <dbReference type="EMBL" id="RYV53018.1"/>
    </source>
</evidence>
<dbReference type="Pfam" id="PF10006">
    <property type="entry name" value="DUF2249"/>
    <property type="match status" value="1"/>
</dbReference>
<feature type="domain" description="DUF2249" evidence="2">
    <location>
        <begin position="178"/>
        <end position="246"/>
    </location>
</feature>
<dbReference type="InterPro" id="IPR018720">
    <property type="entry name" value="DUF2249"/>
</dbReference>
<sequence length="248" mass="26509">MSLDIHQIASAPPAPTSAAPVASTPNVEVIGAITRHHTALAAELAALADDVIAGTRVGRFEEARTALVAWFATELMPHAHAEEAVLYAAGARLEGTRLLVEAMIAEHRALDLLVTDLDSIHDAFAVAVAAGSAQALFTVHLAKENDLLLPALDAAGIDLSAALAGMHELLGADEPDQLDVRSLPHGGRHEIIFARLDELLPGGSFVILNDHDPKPLRYQTEALWPGRFTWTYLETGPLEWRVEITRAG</sequence>
<gene>
    <name evidence="3" type="ORF">EUA98_00590</name>
</gene>
<dbReference type="Gene3D" id="1.20.120.520">
    <property type="entry name" value="nmb1532 protein domain like"/>
    <property type="match status" value="1"/>
</dbReference>
<accession>A0A4Q5N434</accession>
<dbReference type="OrthoDB" id="8451629at2"/>